<evidence type="ECO:0000256" key="1">
    <source>
        <dbReference type="ARBA" id="ARBA00022833"/>
    </source>
</evidence>
<proteinExistence type="predicted"/>
<gene>
    <name evidence="5" type="ORF">FOVG_19286</name>
</gene>
<organism evidence="5">
    <name type="scientific">Fusarium oxysporum f. sp. pisi HDV247</name>
    <dbReference type="NCBI Taxonomy" id="1080344"/>
    <lineage>
        <taxon>Eukaryota</taxon>
        <taxon>Fungi</taxon>
        <taxon>Dikarya</taxon>
        <taxon>Ascomycota</taxon>
        <taxon>Pezizomycotina</taxon>
        <taxon>Sordariomycetes</taxon>
        <taxon>Hypocreomycetidae</taxon>
        <taxon>Hypocreales</taxon>
        <taxon>Nectriaceae</taxon>
        <taxon>Fusarium</taxon>
        <taxon>Fusarium oxysporum species complex</taxon>
    </lineage>
</organism>
<dbReference type="PANTHER" id="PTHR47171">
    <property type="entry name" value="FARA-RELATED"/>
    <property type="match status" value="1"/>
</dbReference>
<evidence type="ECO:0000313" key="5">
    <source>
        <dbReference type="EMBL" id="EXA29168.1"/>
    </source>
</evidence>
<sequence>MPVVDRSSFLRHYYAMSSESTELSLILVQSVLLSGSTTYKHPDLVQPATEISRRLNVLAKALLENRFEQDRLILVQSHLLVSAFASDSCDDTVQNMWLSIGAAVRTAQVSLLLTNVVYMWGRPRAIHLEDCDVELLSCEDLSEEELGALPRVEESQFFMVICGLCLIIGEWLDLLRPGKVRYDPKYGPGSQAASSPDQDRKVQRTRELVAQMSTWYQQLPAILKSPEDCAGFSLWSATIHIAYCAAILRFHLLLADETDIVFSMANRITKVGQDLHHQGLLYSLWTFGIHELDLAKGQHARQANSRNRELAAAGLNKLRLGLPLMEHLSERNSVASQGSAFYKLLIERGESGQLLSPRNTEVNIGGGTQSHDLDHTGLAEHGYASILDQGPELSYDLDFHGLGFSGLAHFTGQPWDWYLEQ</sequence>
<dbReference type="CDD" id="cd12148">
    <property type="entry name" value="fungal_TF_MHR"/>
    <property type="match status" value="1"/>
</dbReference>
<keyword evidence="2" id="KW-0805">Transcription regulation</keyword>
<keyword evidence="3" id="KW-0238">DNA-binding</keyword>
<dbReference type="InterPro" id="IPR052073">
    <property type="entry name" value="Amide_Lactam_Regulators"/>
</dbReference>
<dbReference type="AlphaFoldDB" id="W9N8S6"/>
<dbReference type="PANTHER" id="PTHR47171:SF3">
    <property type="entry name" value="FARA-RELATED"/>
    <property type="match status" value="1"/>
</dbReference>
<reference evidence="5" key="1">
    <citation type="submission" date="2011-10" db="EMBL/GenBank/DDBJ databases">
        <title>The Genome Sequence of Fusarium oxysporum HDV247.</title>
        <authorList>
            <consortium name="The Broad Institute Genome Sequencing Platform"/>
            <person name="Ma L.-J."/>
            <person name="Gale L.R."/>
            <person name="Schwartz D.C."/>
            <person name="Zhou S."/>
            <person name="Corby-Kistler H."/>
            <person name="Young S.K."/>
            <person name="Zeng Q."/>
            <person name="Gargeya S."/>
            <person name="Fitzgerald M."/>
            <person name="Haas B."/>
            <person name="Abouelleil A."/>
            <person name="Alvarado L."/>
            <person name="Arachchi H.M."/>
            <person name="Berlin A."/>
            <person name="Brown A."/>
            <person name="Chapman S.B."/>
            <person name="Chen Z."/>
            <person name="Dunbar C."/>
            <person name="Freedman E."/>
            <person name="Gearin G."/>
            <person name="Goldberg J."/>
            <person name="Griggs A."/>
            <person name="Gujja S."/>
            <person name="Heiman D."/>
            <person name="Howarth C."/>
            <person name="Larson L."/>
            <person name="Lui A."/>
            <person name="MacDonald P.J.P."/>
            <person name="Montmayeur A."/>
            <person name="Murphy C."/>
            <person name="Neiman D."/>
            <person name="Pearson M."/>
            <person name="Priest M."/>
            <person name="Roberts A."/>
            <person name="Saif S."/>
            <person name="Shea T."/>
            <person name="Shenoy N."/>
            <person name="Sisk P."/>
            <person name="Stolte C."/>
            <person name="Sykes S."/>
            <person name="Wortman J."/>
            <person name="Nusbaum C."/>
            <person name="Birren B."/>
        </authorList>
    </citation>
    <scope>NUCLEOTIDE SEQUENCE [LARGE SCALE GENOMIC DNA]</scope>
    <source>
        <strain evidence="5">HDV247</strain>
    </source>
</reference>
<keyword evidence="1" id="KW-0862">Zinc</keyword>
<dbReference type="OrthoDB" id="25391at2759"/>
<evidence type="ECO:0000256" key="3">
    <source>
        <dbReference type="ARBA" id="ARBA00023125"/>
    </source>
</evidence>
<dbReference type="GO" id="GO:0003677">
    <property type="term" value="F:DNA binding"/>
    <property type="evidence" value="ECO:0007669"/>
    <property type="project" value="UniProtKB-KW"/>
</dbReference>
<dbReference type="HOGENOM" id="CLU_025338_0_0_1"/>
<name>W9N8S6_FUSOX</name>
<protein>
    <recommendedName>
        <fullName evidence="6">Transcription factor domain-containing protein</fullName>
    </recommendedName>
</protein>
<evidence type="ECO:0000256" key="4">
    <source>
        <dbReference type="ARBA" id="ARBA00023163"/>
    </source>
</evidence>
<accession>W9N8S6</accession>
<reference evidence="5" key="2">
    <citation type="submission" date="2012-05" db="EMBL/GenBank/DDBJ databases">
        <title>Annotation of the Genome Sequence of Fusarium oxysporum HDV247.</title>
        <authorList>
            <consortium name="The Broad Institute Genomics Platform"/>
            <person name="Ma L.-J."/>
            <person name="Corby-Kistler H."/>
            <person name="Broz K."/>
            <person name="Gale L.R."/>
            <person name="Jonkers W."/>
            <person name="O'Donnell K."/>
            <person name="Ploetz R."/>
            <person name="Steinberg C."/>
            <person name="Schwartz D.C."/>
            <person name="VanEtten H."/>
            <person name="Zhou S."/>
            <person name="Young S.K."/>
            <person name="Zeng Q."/>
            <person name="Gargeya S."/>
            <person name="Fitzgerald M."/>
            <person name="Abouelleil A."/>
            <person name="Alvarado L."/>
            <person name="Chapman S.B."/>
            <person name="Gainer-Dewar J."/>
            <person name="Goldberg J."/>
            <person name="Griggs A."/>
            <person name="Gujja S."/>
            <person name="Hansen M."/>
            <person name="Howarth C."/>
            <person name="Imamovic A."/>
            <person name="Ireland A."/>
            <person name="Larimer J."/>
            <person name="McCowan C."/>
            <person name="Murphy C."/>
            <person name="Pearson M."/>
            <person name="Poon T.W."/>
            <person name="Priest M."/>
            <person name="Roberts A."/>
            <person name="Saif S."/>
            <person name="Shea T."/>
            <person name="Sykes S."/>
            <person name="Wortman J."/>
            <person name="Nusbaum C."/>
            <person name="Birren B."/>
        </authorList>
    </citation>
    <scope>NUCLEOTIDE SEQUENCE</scope>
    <source>
        <strain evidence="5">HDV247</strain>
    </source>
</reference>
<evidence type="ECO:0008006" key="6">
    <source>
        <dbReference type="Google" id="ProtNLM"/>
    </source>
</evidence>
<evidence type="ECO:0000256" key="2">
    <source>
        <dbReference type="ARBA" id="ARBA00023015"/>
    </source>
</evidence>
<dbReference type="Proteomes" id="UP000030751">
    <property type="component" value="Unassembled WGS sequence"/>
</dbReference>
<dbReference type="EMBL" id="JH651138">
    <property type="protein sequence ID" value="EXA29168.1"/>
    <property type="molecule type" value="Genomic_DNA"/>
</dbReference>
<keyword evidence="4" id="KW-0804">Transcription</keyword>